<dbReference type="GO" id="GO:0072669">
    <property type="term" value="C:tRNA-splicing ligase complex"/>
    <property type="evidence" value="ECO:0007669"/>
    <property type="project" value="InterPro"/>
</dbReference>
<feature type="compositionally biased region" description="Pro residues" evidence="5">
    <location>
        <begin position="217"/>
        <end position="227"/>
    </location>
</feature>
<accession>A0A9Q1IQK2</accession>
<name>A0A9Q1IQK2_SYNKA</name>
<feature type="compositionally biased region" description="Basic and acidic residues" evidence="5">
    <location>
        <begin position="16"/>
        <end position="29"/>
    </location>
</feature>
<dbReference type="PANTHER" id="PTHR28359">
    <property type="entry name" value="ASHWIN"/>
    <property type="match status" value="1"/>
</dbReference>
<organism evidence="6 7">
    <name type="scientific">Synaphobranchus kaupii</name>
    <name type="common">Kaup's arrowtooth eel</name>
    <dbReference type="NCBI Taxonomy" id="118154"/>
    <lineage>
        <taxon>Eukaryota</taxon>
        <taxon>Metazoa</taxon>
        <taxon>Chordata</taxon>
        <taxon>Craniata</taxon>
        <taxon>Vertebrata</taxon>
        <taxon>Euteleostomi</taxon>
        <taxon>Actinopterygii</taxon>
        <taxon>Neopterygii</taxon>
        <taxon>Teleostei</taxon>
        <taxon>Anguilliformes</taxon>
        <taxon>Synaphobranchidae</taxon>
        <taxon>Synaphobranchus</taxon>
    </lineage>
</organism>
<keyword evidence="4" id="KW-0539">Nucleus</keyword>
<evidence type="ECO:0000313" key="6">
    <source>
        <dbReference type="EMBL" id="KAJ8350794.1"/>
    </source>
</evidence>
<feature type="compositionally biased region" description="Basic and acidic residues" evidence="5">
    <location>
        <begin position="231"/>
        <end position="244"/>
    </location>
</feature>
<sequence>GISKDHTESGSLQYNGKDEEGKRSYKEQNNHIGINSRVSSLPFSSDRNSQCILGHSWLKMADYSAGRRGKDIAPRKDASSTDLLLHPELLSREFIQLVLHERKIGAGDDGEASRDQLTDLYLQHVIPLPQRDLPNSRWGKKVGQNRPRPSPSHAHGHAHSSGSENARKRPLIVFDSSSTGTGVVKLKKPESAVVTDRLKPPPSGNLSNPIRKLGGPPLQPGPVPCQPPGEHAQEPRGERRDGVARRHGSGPIEATSDSRGRVRQLARRSQVAGGEEEDYACDVAVTLSPCDPPPLPLGGAAHLSLQCRIQGSHSSEPHSPLGSPAHPAFLQKHPHLHPENSPVEPSSALTPLRTVQLFLNLPDVCYTTQNRTVQPFGNLPDVTQLPVVRRLFLCLKQVKELKMKVIIFPPPSPLSWYDSL</sequence>
<gene>
    <name evidence="6" type="ORF">SKAU_G00259240</name>
</gene>
<dbReference type="GO" id="GO:0048598">
    <property type="term" value="P:embryonic morphogenesis"/>
    <property type="evidence" value="ECO:0007669"/>
    <property type="project" value="InterPro"/>
</dbReference>
<feature type="region of interest" description="Disordered" evidence="5">
    <location>
        <begin position="132"/>
        <end position="169"/>
    </location>
</feature>
<evidence type="ECO:0000313" key="7">
    <source>
        <dbReference type="Proteomes" id="UP001152622"/>
    </source>
</evidence>
<feature type="non-terminal residue" evidence="6">
    <location>
        <position position="1"/>
    </location>
</feature>
<comment type="caution">
    <text evidence="6">The sequence shown here is derived from an EMBL/GenBank/DDBJ whole genome shotgun (WGS) entry which is preliminary data.</text>
</comment>
<comment type="similarity">
    <text evidence="2">Belongs to the ashwin family.</text>
</comment>
<dbReference type="AlphaFoldDB" id="A0A9Q1IQK2"/>
<evidence type="ECO:0000256" key="3">
    <source>
        <dbReference type="ARBA" id="ARBA00015134"/>
    </source>
</evidence>
<dbReference type="GO" id="GO:0005634">
    <property type="term" value="C:nucleus"/>
    <property type="evidence" value="ECO:0007669"/>
    <property type="project" value="UniProtKB-SubCell"/>
</dbReference>
<comment type="subcellular location">
    <subcellularLocation>
        <location evidence="1">Nucleus</location>
    </subcellularLocation>
</comment>
<reference evidence="6" key="1">
    <citation type="journal article" date="2023" name="Science">
        <title>Genome structures resolve the early diversification of teleost fishes.</title>
        <authorList>
            <person name="Parey E."/>
            <person name="Louis A."/>
            <person name="Montfort J."/>
            <person name="Bouchez O."/>
            <person name="Roques C."/>
            <person name="Iampietro C."/>
            <person name="Lluch J."/>
            <person name="Castinel A."/>
            <person name="Donnadieu C."/>
            <person name="Desvignes T."/>
            <person name="Floi Bucao C."/>
            <person name="Jouanno E."/>
            <person name="Wen M."/>
            <person name="Mejri S."/>
            <person name="Dirks R."/>
            <person name="Jansen H."/>
            <person name="Henkel C."/>
            <person name="Chen W.J."/>
            <person name="Zahm M."/>
            <person name="Cabau C."/>
            <person name="Klopp C."/>
            <person name="Thompson A.W."/>
            <person name="Robinson-Rechavi M."/>
            <person name="Braasch I."/>
            <person name="Lecointre G."/>
            <person name="Bobe J."/>
            <person name="Postlethwait J.H."/>
            <person name="Berthelot C."/>
            <person name="Roest Crollius H."/>
            <person name="Guiguen Y."/>
        </authorList>
    </citation>
    <scope>NUCLEOTIDE SEQUENCE</scope>
    <source>
        <strain evidence="6">WJC10195</strain>
    </source>
</reference>
<dbReference type="EMBL" id="JAINUF010000009">
    <property type="protein sequence ID" value="KAJ8350794.1"/>
    <property type="molecule type" value="Genomic_DNA"/>
</dbReference>
<evidence type="ECO:0000256" key="1">
    <source>
        <dbReference type="ARBA" id="ARBA00004123"/>
    </source>
</evidence>
<feature type="region of interest" description="Disordered" evidence="5">
    <location>
        <begin position="1"/>
        <end position="30"/>
    </location>
</feature>
<dbReference type="Proteomes" id="UP001152622">
    <property type="component" value="Chromosome 9"/>
</dbReference>
<feature type="region of interest" description="Disordered" evidence="5">
    <location>
        <begin position="181"/>
        <end position="277"/>
    </location>
</feature>
<keyword evidence="7" id="KW-1185">Reference proteome</keyword>
<evidence type="ECO:0000256" key="5">
    <source>
        <dbReference type="SAM" id="MobiDB-lite"/>
    </source>
</evidence>
<proteinExistence type="inferred from homology"/>
<evidence type="ECO:0000256" key="2">
    <source>
        <dbReference type="ARBA" id="ARBA00007855"/>
    </source>
</evidence>
<protein>
    <recommendedName>
        <fullName evidence="3">Ashwin</fullName>
    </recommendedName>
</protein>
<dbReference type="Pfam" id="PF15323">
    <property type="entry name" value="Ashwin"/>
    <property type="match status" value="1"/>
</dbReference>
<dbReference type="PANTHER" id="PTHR28359:SF1">
    <property type="entry name" value="ASHWIN"/>
    <property type="match status" value="1"/>
</dbReference>
<evidence type="ECO:0000256" key="4">
    <source>
        <dbReference type="ARBA" id="ARBA00023242"/>
    </source>
</evidence>
<dbReference type="OrthoDB" id="10071059at2759"/>
<dbReference type="InterPro" id="IPR024887">
    <property type="entry name" value="Ashwin"/>
</dbReference>